<accession>A0AAP5NKQ3</accession>
<dbReference type="GO" id="GO:0003677">
    <property type="term" value="F:DNA binding"/>
    <property type="evidence" value="ECO:0007669"/>
    <property type="project" value="InterPro"/>
</dbReference>
<evidence type="ECO:0000313" key="4">
    <source>
        <dbReference type="Proteomes" id="UP001245561"/>
    </source>
</evidence>
<dbReference type="InterPro" id="IPR013762">
    <property type="entry name" value="Integrase-like_cat_sf"/>
</dbReference>
<proteinExistence type="predicted"/>
<sequence>MLQENPIFKTTKAYEDLGYIFTNKKDLPIDFQAFAPTLKSAAEKLGINEPVTTHYLRHKHSDKGSNETSWTYRLINNVSNPHTRNQQMKDSLLEKLESLKY</sequence>
<dbReference type="Gene3D" id="1.10.443.10">
    <property type="entry name" value="Intergrase catalytic core"/>
    <property type="match status" value="1"/>
</dbReference>
<dbReference type="GO" id="GO:0006310">
    <property type="term" value="P:DNA recombination"/>
    <property type="evidence" value="ECO:0007669"/>
    <property type="project" value="UniProtKB-KW"/>
</dbReference>
<reference evidence="3 5" key="1">
    <citation type="submission" date="2023-03" db="EMBL/GenBank/DDBJ databases">
        <authorList>
            <person name="Shen W."/>
            <person name="Cai J."/>
        </authorList>
    </citation>
    <scope>NUCLEOTIDE SEQUENCE</scope>
    <source>
        <strain evidence="3">P55-2</strain>
        <strain evidence="2 5">P72-2</strain>
    </source>
</reference>
<dbReference type="Proteomes" id="UP001245561">
    <property type="component" value="Unassembled WGS sequence"/>
</dbReference>
<evidence type="ECO:0000313" key="5">
    <source>
        <dbReference type="Proteomes" id="UP001256547"/>
    </source>
</evidence>
<dbReference type="Proteomes" id="UP001256547">
    <property type="component" value="Unassembled WGS sequence"/>
</dbReference>
<evidence type="ECO:0000256" key="1">
    <source>
        <dbReference type="ARBA" id="ARBA00023172"/>
    </source>
</evidence>
<protein>
    <recommendedName>
        <fullName evidence="6">Tyr recombinase domain-containing protein</fullName>
    </recommendedName>
</protein>
<dbReference type="GO" id="GO:0015074">
    <property type="term" value="P:DNA integration"/>
    <property type="evidence" value="ECO:0007669"/>
    <property type="project" value="InterPro"/>
</dbReference>
<keyword evidence="1" id="KW-0233">DNA recombination</keyword>
<dbReference type="EMBL" id="JARPYR010000004">
    <property type="protein sequence ID" value="MDT2595988.1"/>
    <property type="molecule type" value="Genomic_DNA"/>
</dbReference>
<dbReference type="EMBL" id="JARPYT010000005">
    <property type="protein sequence ID" value="MDT2636843.1"/>
    <property type="molecule type" value="Genomic_DNA"/>
</dbReference>
<evidence type="ECO:0000313" key="3">
    <source>
        <dbReference type="EMBL" id="MDT2636843.1"/>
    </source>
</evidence>
<dbReference type="SUPFAM" id="SSF56349">
    <property type="entry name" value="DNA breaking-rejoining enzymes"/>
    <property type="match status" value="1"/>
</dbReference>
<gene>
    <name evidence="3" type="ORF">P7D36_04875</name>
    <name evidence="2" type="ORF">P7D39_02985</name>
</gene>
<keyword evidence="5" id="KW-1185">Reference proteome</keyword>
<comment type="caution">
    <text evidence="3">The sequence shown here is derived from an EMBL/GenBank/DDBJ whole genome shotgun (WGS) entry which is preliminary data.</text>
</comment>
<name>A0AAP5NKQ3_9ENTE</name>
<organism evidence="3 4">
    <name type="scientific">Enterococcus dongliensis</name>
    <dbReference type="NCBI Taxonomy" id="2559925"/>
    <lineage>
        <taxon>Bacteria</taxon>
        <taxon>Bacillati</taxon>
        <taxon>Bacillota</taxon>
        <taxon>Bacilli</taxon>
        <taxon>Lactobacillales</taxon>
        <taxon>Enterococcaceae</taxon>
        <taxon>Enterococcus</taxon>
    </lineage>
</organism>
<dbReference type="InterPro" id="IPR011010">
    <property type="entry name" value="DNA_brk_join_enz"/>
</dbReference>
<evidence type="ECO:0000313" key="2">
    <source>
        <dbReference type="EMBL" id="MDT2595988.1"/>
    </source>
</evidence>
<evidence type="ECO:0008006" key="6">
    <source>
        <dbReference type="Google" id="ProtNLM"/>
    </source>
</evidence>
<dbReference type="RefSeq" id="WP_170999769.1">
    <property type="nucleotide sequence ID" value="NZ_JARPYR010000004.1"/>
</dbReference>
<dbReference type="AlphaFoldDB" id="A0AAP5NKQ3"/>